<dbReference type="Proteomes" id="UP000002009">
    <property type="component" value="Chromosome 3"/>
</dbReference>
<evidence type="ECO:0000313" key="5">
    <source>
        <dbReference type="EMBL" id="ACO61730.1"/>
    </source>
</evidence>
<evidence type="ECO:0000256" key="3">
    <source>
        <dbReference type="SAM" id="Coils"/>
    </source>
</evidence>
<evidence type="ECO:0000313" key="6">
    <source>
        <dbReference type="Proteomes" id="UP000002009"/>
    </source>
</evidence>
<dbReference type="GeneID" id="8242093"/>
<dbReference type="KEGG" id="mis:MICPUN_99408"/>
<dbReference type="eggNOG" id="ENOG502QQJF">
    <property type="taxonomic scope" value="Eukaryota"/>
</dbReference>
<dbReference type="STRING" id="296587.C1E1F6"/>
<sequence length="872" mass="91291">MEPRGEAIGGTPPQRSERRFGVLGPQRIDRDGVGFASHENLAEVVPYLNRSLNDLGYPGPLELEAPSVGDLARVANVLFLILRDRQQDAASREQWGRERRRLAADKARAETFYERARAELAAKDEELANSLAKSDGRVDKERRRLDDATAECASLKQRLLKSQQRCATLENESRRREKEREKLSARLEKFVNDRRRDVANATPVGVMRVTTGGPDDVGPAVEQKVSFGGLNAANATSRVPNVHATGRHKTVAAAAATSKAAALDAAARVAASLASPFVSQELHHQMMGAYEAKMRSLMHDVNDLRELLAANGVDPETGERIGDPERRQTAGGYLPSPAEARGDLGGAGPDAMASGAMALGDVEDETAAAARDAALIAAATEAEIGVGDDAFTFNLGALRRRLGDDGSARSPPRGFGATTTTTTTRASTERLPTAPPAALASGRAAPNETQPAGALASGGSAGSVPSAGAPSPIEVALAWHEREHARLRGVLSHPPRELRDAPTPELAFEVEKTILSPAKSAASGGGGGVAAAREDLRGAVAAARAAAAKASPARQQLHWNEPPSPARAPAPIYESSPSVSSAEEDDDAPTPRTTPPTPAFGAAASRAYDNPMADDAADLDGEELAREAAAAAAEREAEAAAAVFAERVDRAFNSVQHEASRGSIDDAGEDLVELDVGLMADDDDDVYVADDDSHVQRVQREAAGTPTGRVTVEPRSDTIAAFVDGSRRLPEFEGVGERDRGGAFGSPADVPADRTTGRPEAGVSAGAGAGADFGARMAQLSTPRAQPPAPAAVAPPSPAPPASPLDELLARHLKLGRGRPTAGGGEGDAKEDWRERYRRRRANPFASFAANDAKLAVDASQQTPGFAMLHSG</sequence>
<feature type="region of interest" description="Disordered" evidence="4">
    <location>
        <begin position="403"/>
        <end position="468"/>
    </location>
</feature>
<dbReference type="EMBL" id="CP001324">
    <property type="protein sequence ID" value="ACO61730.1"/>
    <property type="molecule type" value="Genomic_DNA"/>
</dbReference>
<accession>C1E1F6</accession>
<protein>
    <submittedName>
        <fullName evidence="5">Uncharacterized protein</fullName>
    </submittedName>
</protein>
<name>C1E1F6_MICCC</name>
<dbReference type="AlphaFoldDB" id="C1E1F6"/>
<comment type="similarity">
    <text evidence="1">Belongs to the ADIP family.</text>
</comment>
<feature type="compositionally biased region" description="Pro residues" evidence="4">
    <location>
        <begin position="785"/>
        <end position="803"/>
    </location>
</feature>
<feature type="compositionally biased region" description="Basic and acidic residues" evidence="4">
    <location>
        <begin position="730"/>
        <end position="741"/>
    </location>
</feature>
<dbReference type="OrthoDB" id="312015at2759"/>
<keyword evidence="2 3" id="KW-0175">Coiled coil</keyword>
<reference evidence="5 6" key="1">
    <citation type="journal article" date="2009" name="Science">
        <title>Green evolution and dynamic adaptations revealed by genomes of the marine picoeukaryotes Micromonas.</title>
        <authorList>
            <person name="Worden A.Z."/>
            <person name="Lee J.H."/>
            <person name="Mock T."/>
            <person name="Rouze P."/>
            <person name="Simmons M.P."/>
            <person name="Aerts A.L."/>
            <person name="Allen A.E."/>
            <person name="Cuvelier M.L."/>
            <person name="Derelle E."/>
            <person name="Everett M.V."/>
            <person name="Foulon E."/>
            <person name="Grimwood J."/>
            <person name="Gundlach H."/>
            <person name="Henrissat B."/>
            <person name="Napoli C."/>
            <person name="McDonald S.M."/>
            <person name="Parker M.S."/>
            <person name="Rombauts S."/>
            <person name="Salamov A."/>
            <person name="Von Dassow P."/>
            <person name="Badger J.H."/>
            <person name="Coutinho P.M."/>
            <person name="Demir E."/>
            <person name="Dubchak I."/>
            <person name="Gentemann C."/>
            <person name="Eikrem W."/>
            <person name="Gready J.E."/>
            <person name="John U."/>
            <person name="Lanier W."/>
            <person name="Lindquist E.A."/>
            <person name="Lucas S."/>
            <person name="Mayer K.F."/>
            <person name="Moreau H."/>
            <person name="Not F."/>
            <person name="Otillar R."/>
            <person name="Panaud O."/>
            <person name="Pangilinan J."/>
            <person name="Paulsen I."/>
            <person name="Piegu B."/>
            <person name="Poliakov A."/>
            <person name="Robbens S."/>
            <person name="Schmutz J."/>
            <person name="Toulza E."/>
            <person name="Wyss T."/>
            <person name="Zelensky A."/>
            <person name="Zhou K."/>
            <person name="Armbrust E.V."/>
            <person name="Bhattacharya D."/>
            <person name="Goodenough U.W."/>
            <person name="Van de Peer Y."/>
            <person name="Grigoriev I.V."/>
        </authorList>
    </citation>
    <scope>NUCLEOTIDE SEQUENCE [LARGE SCALE GENOMIC DNA]</scope>
    <source>
        <strain evidence="6">RCC299 / NOUM17</strain>
    </source>
</reference>
<feature type="compositionally biased region" description="Low complexity" evidence="4">
    <location>
        <begin position="436"/>
        <end position="468"/>
    </location>
</feature>
<evidence type="ECO:0000256" key="4">
    <source>
        <dbReference type="SAM" id="MobiDB-lite"/>
    </source>
</evidence>
<dbReference type="InterPro" id="IPR021622">
    <property type="entry name" value="Afadin/alpha-actinin-bd"/>
</dbReference>
<keyword evidence="6" id="KW-1185">Reference proteome</keyword>
<feature type="compositionally biased region" description="Basic and acidic residues" evidence="4">
    <location>
        <begin position="317"/>
        <end position="328"/>
    </location>
</feature>
<proteinExistence type="inferred from homology"/>
<evidence type="ECO:0000256" key="1">
    <source>
        <dbReference type="ARBA" id="ARBA00009291"/>
    </source>
</evidence>
<organism evidence="5 6">
    <name type="scientific">Micromonas commoda (strain RCC299 / NOUM17 / CCMP2709)</name>
    <name type="common">Picoplanktonic green alga</name>
    <dbReference type="NCBI Taxonomy" id="296587"/>
    <lineage>
        <taxon>Eukaryota</taxon>
        <taxon>Viridiplantae</taxon>
        <taxon>Chlorophyta</taxon>
        <taxon>Mamiellophyceae</taxon>
        <taxon>Mamiellales</taxon>
        <taxon>Mamiellaceae</taxon>
        <taxon>Micromonas</taxon>
    </lineage>
</organism>
<feature type="region of interest" description="Disordered" evidence="4">
    <location>
        <begin position="310"/>
        <end position="349"/>
    </location>
</feature>
<dbReference type="Pfam" id="PF11559">
    <property type="entry name" value="ADIP"/>
    <property type="match status" value="1"/>
</dbReference>
<feature type="region of interest" description="Disordered" evidence="4">
    <location>
        <begin position="730"/>
        <end position="833"/>
    </location>
</feature>
<dbReference type="PANTHER" id="PTHR47057:SF1">
    <property type="entry name" value="AFADIN_ALPHA-ACTININ-BINDING PROTEIN"/>
    <property type="match status" value="1"/>
</dbReference>
<feature type="region of interest" description="Disordered" evidence="4">
    <location>
        <begin position="547"/>
        <end position="630"/>
    </location>
</feature>
<feature type="region of interest" description="Disordered" evidence="4">
    <location>
        <begin position="1"/>
        <end position="20"/>
    </location>
</feature>
<evidence type="ECO:0000256" key="2">
    <source>
        <dbReference type="ARBA" id="ARBA00023054"/>
    </source>
</evidence>
<dbReference type="InParanoid" id="C1E1F6"/>
<gene>
    <name evidence="5" type="ORF">MICPUN_99408</name>
</gene>
<feature type="coiled-coil region" evidence="3">
    <location>
        <begin position="113"/>
        <end position="186"/>
    </location>
</feature>
<dbReference type="RefSeq" id="XP_002500472.1">
    <property type="nucleotide sequence ID" value="XM_002500426.1"/>
</dbReference>
<dbReference type="PANTHER" id="PTHR47057">
    <property type="entry name" value="AFADIN/ALPHA-ACTININ-BINDING"/>
    <property type="match status" value="1"/>
</dbReference>